<dbReference type="GeneID" id="95571193"/>
<dbReference type="RefSeq" id="WP_008080866.1">
    <property type="nucleotide sequence ID" value="NZ_AEVT01000108.1"/>
</dbReference>
<evidence type="ECO:0008006" key="5">
    <source>
        <dbReference type="Google" id="ProtNLM"/>
    </source>
</evidence>
<keyword evidence="2" id="KW-0732">Signal</keyword>
<feature type="compositionally biased region" description="Polar residues" evidence="1">
    <location>
        <begin position="67"/>
        <end position="84"/>
    </location>
</feature>
<dbReference type="Proteomes" id="UP000006228">
    <property type="component" value="Unassembled WGS sequence"/>
</dbReference>
<dbReference type="AlphaFoldDB" id="E8MCC4"/>
<evidence type="ECO:0000313" key="4">
    <source>
        <dbReference type="Proteomes" id="UP000006228"/>
    </source>
</evidence>
<accession>E8MCC4</accession>
<evidence type="ECO:0000256" key="1">
    <source>
        <dbReference type="SAM" id="MobiDB-lite"/>
    </source>
</evidence>
<protein>
    <recommendedName>
        <fullName evidence="5">Lipoprotein</fullName>
    </recommendedName>
</protein>
<dbReference type="eggNOG" id="ENOG5031MU7">
    <property type="taxonomic scope" value="Bacteria"/>
</dbReference>
<evidence type="ECO:0000256" key="2">
    <source>
        <dbReference type="SAM" id="SignalP"/>
    </source>
</evidence>
<feature type="chain" id="PRO_5003227994" description="Lipoprotein" evidence="2">
    <location>
        <begin position="20"/>
        <end position="516"/>
    </location>
</feature>
<evidence type="ECO:0000313" key="3">
    <source>
        <dbReference type="EMBL" id="EGA68292.1"/>
    </source>
</evidence>
<reference evidence="3 4" key="1">
    <citation type="journal article" date="2012" name="Int. J. Syst. Evol. Microbiol.">
        <title>Vibrio caribbeanicus sp. nov., isolated from the marine sponge Scleritoderma cyanea.</title>
        <authorList>
            <person name="Hoffmann M."/>
            <person name="Monday S.R."/>
            <person name="Allard M.W."/>
            <person name="Strain E.A."/>
            <person name="Whittaker P."/>
            <person name="Naum M."/>
            <person name="McCarthy P.J."/>
            <person name="Lopez J.V."/>
            <person name="Fischer M."/>
            <person name="Brown E.W."/>
        </authorList>
    </citation>
    <scope>NUCLEOTIDE SEQUENCE [LARGE SCALE GENOMIC DNA]</scope>
    <source>
        <strain evidence="4">DSMZ 21326</strain>
    </source>
</reference>
<proteinExistence type="predicted"/>
<name>E8MCC4_PHOS4</name>
<feature type="signal peptide" evidence="2">
    <location>
        <begin position="1"/>
        <end position="19"/>
    </location>
</feature>
<dbReference type="OrthoDB" id="5906607at2"/>
<comment type="caution">
    <text evidence="3">The sequence shown here is derived from an EMBL/GenBank/DDBJ whole genome shotgun (WGS) entry which is preliminary data.</text>
</comment>
<gene>
    <name evidence="3" type="ORF">VISI1226_18501</name>
</gene>
<sequence>MKKRAALSMLVVAVGVTWLQLDSTNNLPKAAEFTQPEPREFISSASTSTSLNIKATLKPTHDARIDATSSDKQSQTQADSTSITEASLTETDAEAFDYLPATKTLIGTKGNADLAATGNQPPFIVESVYQQLTQQVANWTIREGQPMRLQLNVANLFDDPDNDLLTTRVELNLNGGKVSGGQTLTIYGAPKATHLPSLTISAKDSYHDVDAWVSARFSLPLSEQGESLAHPLEGDVIYRLETSNELNGQYTLYEVVYCQAFKFSQQEVYFASSDNKTHCPKETQLNKIGSYHIEGDKLIVASQLSTLDANQIWQVKHQYPSKHTPDITNYFVAVDNGNHYESYTMQKQASEMEKRLNAVTGEVQFQITMFDYLLPLPDDQYLPIEVGNYLFDLGHSNAGPNNETLDSDLNIVAGTTNLSCATIAQWYQMDVVGGQGEYGIELISTSDRSNPAYRVECIEFISNPNSQRVSLAFDGAYSPYDKFVDGEIYSYILRPKPQYAQRVEELKINMHYRSPR</sequence>
<dbReference type="EMBL" id="AEVT01000108">
    <property type="protein sequence ID" value="EGA68292.1"/>
    <property type="molecule type" value="Genomic_DNA"/>
</dbReference>
<organism evidence="3 4">
    <name type="scientific">Vibrio sinaloensis DSM 21326</name>
    <dbReference type="NCBI Taxonomy" id="945550"/>
    <lineage>
        <taxon>Bacteria</taxon>
        <taxon>Pseudomonadati</taxon>
        <taxon>Pseudomonadota</taxon>
        <taxon>Gammaproteobacteria</taxon>
        <taxon>Vibrionales</taxon>
        <taxon>Vibrionaceae</taxon>
        <taxon>Vibrio</taxon>
        <taxon>Vibrio oreintalis group</taxon>
    </lineage>
</organism>
<feature type="region of interest" description="Disordered" evidence="1">
    <location>
        <begin position="63"/>
        <end position="84"/>
    </location>
</feature>